<sequence length="52" mass="5750">MNSNVKNPKRQRALRWLGYGLLLKLALVGGAWLFAATAQQIMTTPPLIISAR</sequence>
<gene>
    <name evidence="2" type="ORF">GCM10009115_24410</name>
</gene>
<dbReference type="Proteomes" id="UP001500738">
    <property type="component" value="Unassembled WGS sequence"/>
</dbReference>
<evidence type="ECO:0000256" key="1">
    <source>
        <dbReference type="SAM" id="Phobius"/>
    </source>
</evidence>
<keyword evidence="1" id="KW-0812">Transmembrane</keyword>
<keyword evidence="3" id="KW-1185">Reference proteome</keyword>
<evidence type="ECO:0000313" key="2">
    <source>
        <dbReference type="EMBL" id="GAA0865523.1"/>
    </source>
</evidence>
<proteinExistence type="predicted"/>
<protein>
    <submittedName>
        <fullName evidence="2">Uncharacterized protein</fullName>
    </submittedName>
</protein>
<keyword evidence="1" id="KW-0472">Membrane</keyword>
<evidence type="ECO:0000313" key="3">
    <source>
        <dbReference type="Proteomes" id="UP001500738"/>
    </source>
</evidence>
<keyword evidence="1" id="KW-1133">Transmembrane helix</keyword>
<accession>A0ABP3XK95</accession>
<dbReference type="RefSeq" id="WP_215352018.1">
    <property type="nucleotide sequence ID" value="NZ_BAAAFE010000008.1"/>
</dbReference>
<dbReference type="EMBL" id="BAAAFE010000008">
    <property type="protein sequence ID" value="GAA0865523.1"/>
    <property type="molecule type" value="Genomic_DNA"/>
</dbReference>
<comment type="caution">
    <text evidence="2">The sequence shown here is derived from an EMBL/GenBank/DDBJ whole genome shotgun (WGS) entry which is preliminary data.</text>
</comment>
<name>A0ABP3XK95_9SPHN</name>
<reference evidence="3" key="1">
    <citation type="journal article" date="2019" name="Int. J. Syst. Evol. Microbiol.">
        <title>The Global Catalogue of Microorganisms (GCM) 10K type strain sequencing project: providing services to taxonomists for standard genome sequencing and annotation.</title>
        <authorList>
            <consortium name="The Broad Institute Genomics Platform"/>
            <consortium name="The Broad Institute Genome Sequencing Center for Infectious Disease"/>
            <person name="Wu L."/>
            <person name="Ma J."/>
        </authorList>
    </citation>
    <scope>NUCLEOTIDE SEQUENCE [LARGE SCALE GENOMIC DNA]</scope>
    <source>
        <strain evidence="3">JCM 15910</strain>
    </source>
</reference>
<feature type="transmembrane region" description="Helical" evidence="1">
    <location>
        <begin position="21"/>
        <end position="42"/>
    </location>
</feature>
<organism evidence="2 3">
    <name type="scientific">Sphingopyxis soli</name>
    <dbReference type="NCBI Taxonomy" id="592051"/>
    <lineage>
        <taxon>Bacteria</taxon>
        <taxon>Pseudomonadati</taxon>
        <taxon>Pseudomonadota</taxon>
        <taxon>Alphaproteobacteria</taxon>
        <taxon>Sphingomonadales</taxon>
        <taxon>Sphingomonadaceae</taxon>
        <taxon>Sphingopyxis</taxon>
    </lineage>
</organism>